<comment type="caution">
    <text evidence="1">The sequence shown here is derived from an EMBL/GenBank/DDBJ whole genome shotgun (WGS) entry which is preliminary data.</text>
</comment>
<evidence type="ECO:0000313" key="2">
    <source>
        <dbReference type="Proteomes" id="UP000003874"/>
    </source>
</evidence>
<keyword evidence="2" id="KW-1185">Reference proteome</keyword>
<dbReference type="EMBL" id="AEQO01000124">
    <property type="protein sequence ID" value="EFV04394.1"/>
    <property type="molecule type" value="Genomic_DNA"/>
</dbReference>
<dbReference type="AlphaFoldDB" id="E6MPN9"/>
<protein>
    <submittedName>
        <fullName evidence="1">Uncharacterized protein</fullName>
    </submittedName>
</protein>
<dbReference type="Proteomes" id="UP000003874">
    <property type="component" value="Unassembled WGS sequence"/>
</dbReference>
<organism evidence="1 2">
    <name type="scientific">Segatella salivae DSM 15606</name>
    <dbReference type="NCBI Taxonomy" id="888832"/>
    <lineage>
        <taxon>Bacteria</taxon>
        <taxon>Pseudomonadati</taxon>
        <taxon>Bacteroidota</taxon>
        <taxon>Bacteroidia</taxon>
        <taxon>Bacteroidales</taxon>
        <taxon>Prevotellaceae</taxon>
        <taxon>Segatella</taxon>
    </lineage>
</organism>
<accession>E6MPN9</accession>
<proteinExistence type="predicted"/>
<dbReference type="HOGENOM" id="CLU_2882188_0_0_10"/>
<name>E6MPN9_9BACT</name>
<reference evidence="1 2" key="1">
    <citation type="submission" date="2010-12" db="EMBL/GenBank/DDBJ databases">
        <authorList>
            <person name="Muzny D."/>
            <person name="Qin X."/>
            <person name="Deng J."/>
            <person name="Jiang H."/>
            <person name="Liu Y."/>
            <person name="Qu J."/>
            <person name="Song X.-Z."/>
            <person name="Zhang L."/>
            <person name="Thornton R."/>
            <person name="Coyle M."/>
            <person name="Francisco L."/>
            <person name="Jackson L."/>
            <person name="Javaid M."/>
            <person name="Korchina V."/>
            <person name="Kovar C."/>
            <person name="Mata R."/>
            <person name="Mathew T."/>
            <person name="Ngo R."/>
            <person name="Nguyen L."/>
            <person name="Nguyen N."/>
            <person name="Okwuonu G."/>
            <person name="Ongeri F."/>
            <person name="Pham C."/>
            <person name="Simmons D."/>
            <person name="Wilczek-Boney K."/>
            <person name="Hale W."/>
            <person name="Jakkamsetti A."/>
            <person name="Pham P."/>
            <person name="Ruth R."/>
            <person name="San Lucas F."/>
            <person name="Warren J."/>
            <person name="Zhang J."/>
            <person name="Zhao Z."/>
            <person name="Zhou C."/>
            <person name="Zhu D."/>
            <person name="Lee S."/>
            <person name="Bess C."/>
            <person name="Blankenburg K."/>
            <person name="Forbes L."/>
            <person name="Fu Q."/>
            <person name="Gubbala S."/>
            <person name="Hirani K."/>
            <person name="Jayaseelan J.C."/>
            <person name="Lara F."/>
            <person name="Munidasa M."/>
            <person name="Palculict T."/>
            <person name="Patil S."/>
            <person name="Pu L.-L."/>
            <person name="Saada N."/>
            <person name="Tang L."/>
            <person name="Weissenberger G."/>
            <person name="Zhu Y."/>
            <person name="Hemphill L."/>
            <person name="Shang Y."/>
            <person name="Youmans B."/>
            <person name="Ayvaz T."/>
            <person name="Ross M."/>
            <person name="Santibanez J."/>
            <person name="Aqrawi P."/>
            <person name="Gross S."/>
            <person name="Joshi V."/>
            <person name="Fowler G."/>
            <person name="Nazareth L."/>
            <person name="Reid J."/>
            <person name="Worley K."/>
            <person name="Petrosino J."/>
            <person name="Highlander S."/>
            <person name="Gibbs R."/>
        </authorList>
    </citation>
    <scope>NUCLEOTIDE SEQUENCE [LARGE SCALE GENOMIC DNA]</scope>
    <source>
        <strain evidence="1 2">DSM 15606</strain>
    </source>
</reference>
<gene>
    <name evidence="1" type="ORF">HMPREF9420_1457</name>
</gene>
<evidence type="ECO:0000313" key="1">
    <source>
        <dbReference type="EMBL" id="EFV04394.1"/>
    </source>
</evidence>
<sequence length="63" mass="7415">MSVKKADFIVPFARHFLFFSYPSFCYLRHLIKQNAPFHRVICIISSCEMGQITRPFASNHFAF</sequence>